<evidence type="ECO:0000259" key="10">
    <source>
        <dbReference type="Pfam" id="PF25019"/>
    </source>
</evidence>
<dbReference type="GO" id="GO:0005524">
    <property type="term" value="F:ATP binding"/>
    <property type="evidence" value="ECO:0007669"/>
    <property type="project" value="UniProtKB-KW"/>
</dbReference>
<dbReference type="Gene3D" id="1.10.10.10">
    <property type="entry name" value="Winged helix-like DNA-binding domain superfamily/Winged helix DNA-binding domain"/>
    <property type="match status" value="1"/>
</dbReference>
<dbReference type="InterPro" id="IPR056789">
    <property type="entry name" value="LRR_R13L1-DRL21"/>
</dbReference>
<feature type="domain" description="Disease resistance N-terminal" evidence="8">
    <location>
        <begin position="23"/>
        <end position="119"/>
    </location>
</feature>
<dbReference type="InterPro" id="IPR027417">
    <property type="entry name" value="P-loop_NTPase"/>
</dbReference>
<dbReference type="InterPro" id="IPR041118">
    <property type="entry name" value="Rx_N"/>
</dbReference>
<evidence type="ECO:0000256" key="2">
    <source>
        <dbReference type="ARBA" id="ARBA00022614"/>
    </source>
</evidence>
<sequence>MASACLSSIAGAFLSPFHQVVLDKLVGYLVDYLSKDVPSSSKDPNELQLLVQNQLKALENSREKIKGTLRVAKKLQKQDESVAHFLRELRDVVYAAQDLEDDLEYIELHKKFNKQLPEASTQSSPKKPRISSSQQFELSLDNILNNVRNITEQLNCIDSGLKDAIKMAMLFKELDKHVENSLGVQHHIIQKRHVTSSSMNARKIYGREKEKAQMIRMMKEPPSINSNVSVLPLLGLGGIGKTTLAQYLFNHQEVENTFHEKAWICVSHNFDRIRITREIVDSLSDHKGRKFLHSTNLDCLERELKNKLTGKRFLLVLDDVWSGEWTQLLFPFESAAIECVKIVVTARDKIVLQGKGKRNEIILKGIDENDYWSFFVSCAFGDEDPAKYPPRLHDIGKQIVQKLKGSPLAAKTVGQVLWRKLNVKHWMYVLKSNLWELGTDVNDIMPALSLSYYHLPEHLQLCFCFCSVFPKGYEFNANSIVSMWIAHGFVFEAELSSKTAEDVGHEYVTELLCRSFFEYGSSKECLKIHDLLHDLAHSVSLGECCIYEGQTPTRIPESARHLCVQSSVNLSSICELKNLRTLVIFRGELQAHELEALKNIRVLVLLDSEVKEISPSLGHLKHLRYLDLCQTRIKLLPESLCLLYQLKVLKLKKLETLPSQLGNLINLQFFVVNGQRGLPFRGPWELVFPVKKETGYKIAQLKSMKELRGTLALRKLENIQCEEDAREANLKEKCHLKGLCLFWSDAFNNSHIVEKILDSLQPHPNLKNLYIVEYMGSRTPSWFTAYSMQNLEKIGLHSCVNWKLLPTLGQLPFLKTLSLEDMNATIESIEGLNVLFPSLEILELEKASISFDGMLVTRQECRYFPRLRDLSITSCDIVCGLPWALLSVLEELKIYFSPGLDSQLPGCLQGLISLTKLVIREAKMESLPDGVMNNLKALKILDISLCDELTSVALQALSSLEYLKISGCSKFVYWQSGMQEDEAILPKLHQMHVEYCQNLECLPTWLPSVTSLEILSIDTCPLFKSLPEGGLPSSLRKLCILACDRALIDRCQEVGSQEWLKIKHIGDQKLSAFSL</sequence>
<evidence type="ECO:0000256" key="4">
    <source>
        <dbReference type="ARBA" id="ARBA00022741"/>
    </source>
</evidence>
<evidence type="ECO:0000259" key="7">
    <source>
        <dbReference type="Pfam" id="PF00931"/>
    </source>
</evidence>
<evidence type="ECO:0000256" key="5">
    <source>
        <dbReference type="ARBA" id="ARBA00022821"/>
    </source>
</evidence>
<dbReference type="GO" id="GO:0006952">
    <property type="term" value="P:defense response"/>
    <property type="evidence" value="ECO:0007669"/>
    <property type="project" value="UniProtKB-KW"/>
</dbReference>
<evidence type="ECO:0000256" key="3">
    <source>
        <dbReference type="ARBA" id="ARBA00022737"/>
    </source>
</evidence>
<evidence type="ECO:0000313" key="12">
    <source>
        <dbReference type="RefSeq" id="XP_039145649.1"/>
    </source>
</evidence>
<dbReference type="InterPro" id="IPR036388">
    <property type="entry name" value="WH-like_DNA-bd_sf"/>
</dbReference>
<evidence type="ECO:0000256" key="6">
    <source>
        <dbReference type="ARBA" id="ARBA00022840"/>
    </source>
</evidence>
<proteinExistence type="inferred from homology"/>
<organism evidence="11 12">
    <name type="scientific">Dioscorea cayennensis subsp. rotundata</name>
    <name type="common">White Guinea yam</name>
    <name type="synonym">Dioscorea rotundata</name>
    <dbReference type="NCBI Taxonomy" id="55577"/>
    <lineage>
        <taxon>Eukaryota</taxon>
        <taxon>Viridiplantae</taxon>
        <taxon>Streptophyta</taxon>
        <taxon>Embryophyta</taxon>
        <taxon>Tracheophyta</taxon>
        <taxon>Spermatophyta</taxon>
        <taxon>Magnoliopsida</taxon>
        <taxon>Liliopsida</taxon>
        <taxon>Dioscoreales</taxon>
        <taxon>Dioscoreaceae</taxon>
        <taxon>Dioscorea</taxon>
    </lineage>
</organism>
<dbReference type="InterPro" id="IPR002182">
    <property type="entry name" value="NB-ARC"/>
</dbReference>
<dbReference type="Pfam" id="PF18052">
    <property type="entry name" value="Rx_N"/>
    <property type="match status" value="1"/>
</dbReference>
<evidence type="ECO:0000259" key="8">
    <source>
        <dbReference type="Pfam" id="PF18052"/>
    </source>
</evidence>
<gene>
    <name evidence="12" type="primary">LOC120282881</name>
</gene>
<dbReference type="Gene3D" id="3.40.50.300">
    <property type="entry name" value="P-loop containing nucleotide triphosphate hydrolases"/>
    <property type="match status" value="1"/>
</dbReference>
<dbReference type="PANTHER" id="PTHR36766:SF40">
    <property type="entry name" value="DISEASE RESISTANCE PROTEIN RGA3"/>
    <property type="match status" value="1"/>
</dbReference>
<dbReference type="Pfam" id="PF00931">
    <property type="entry name" value="NB-ARC"/>
    <property type="match status" value="1"/>
</dbReference>
<dbReference type="GO" id="GO:0043531">
    <property type="term" value="F:ADP binding"/>
    <property type="evidence" value="ECO:0007669"/>
    <property type="project" value="InterPro"/>
</dbReference>
<keyword evidence="6" id="KW-0067">ATP-binding</keyword>
<protein>
    <submittedName>
        <fullName evidence="12">Disease resistance protein RGA2-like</fullName>
    </submittedName>
</protein>
<feature type="domain" description="Disease resistance protein winged helix" evidence="9">
    <location>
        <begin position="468"/>
        <end position="536"/>
    </location>
</feature>
<evidence type="ECO:0000259" key="9">
    <source>
        <dbReference type="Pfam" id="PF23559"/>
    </source>
</evidence>
<dbReference type="Pfam" id="PF23559">
    <property type="entry name" value="WHD_DRP"/>
    <property type="match status" value="1"/>
</dbReference>
<dbReference type="SUPFAM" id="SSF52540">
    <property type="entry name" value="P-loop containing nucleoside triphosphate hydrolases"/>
    <property type="match status" value="1"/>
</dbReference>
<name>A0AB40D5U9_DIOCR</name>
<keyword evidence="4" id="KW-0547">Nucleotide-binding</keyword>
<dbReference type="AlphaFoldDB" id="A0AB40D5U9"/>
<keyword evidence="2" id="KW-0433">Leucine-rich repeat</keyword>
<evidence type="ECO:0000313" key="11">
    <source>
        <dbReference type="Proteomes" id="UP001515500"/>
    </source>
</evidence>
<dbReference type="InterPro" id="IPR032675">
    <property type="entry name" value="LRR_dom_sf"/>
</dbReference>
<dbReference type="Pfam" id="PF25019">
    <property type="entry name" value="LRR_R13L1-DRL21"/>
    <property type="match status" value="1"/>
</dbReference>
<comment type="similarity">
    <text evidence="1">Belongs to the disease resistance NB-LRR family.</text>
</comment>
<dbReference type="GeneID" id="120282881"/>
<accession>A0AB40D5U9</accession>
<dbReference type="InterPro" id="IPR058922">
    <property type="entry name" value="WHD_DRP"/>
</dbReference>
<keyword evidence="3" id="KW-0677">Repeat</keyword>
<feature type="domain" description="R13L1/DRL21-like LRR repeat region" evidence="10">
    <location>
        <begin position="698"/>
        <end position="822"/>
    </location>
</feature>
<dbReference type="PANTHER" id="PTHR36766">
    <property type="entry name" value="PLANT BROAD-SPECTRUM MILDEW RESISTANCE PROTEIN RPW8"/>
    <property type="match status" value="1"/>
</dbReference>
<dbReference type="Proteomes" id="UP001515500">
    <property type="component" value="Chromosome 18"/>
</dbReference>
<dbReference type="Gene3D" id="3.80.10.10">
    <property type="entry name" value="Ribonuclease Inhibitor"/>
    <property type="match status" value="2"/>
</dbReference>
<feature type="domain" description="NB-ARC" evidence="7">
    <location>
        <begin position="225"/>
        <end position="381"/>
    </location>
</feature>
<dbReference type="SUPFAM" id="SSF52058">
    <property type="entry name" value="L domain-like"/>
    <property type="match status" value="1"/>
</dbReference>
<evidence type="ECO:0000256" key="1">
    <source>
        <dbReference type="ARBA" id="ARBA00008894"/>
    </source>
</evidence>
<dbReference type="PRINTS" id="PR00364">
    <property type="entry name" value="DISEASERSIST"/>
</dbReference>
<dbReference type="GO" id="GO:0051707">
    <property type="term" value="P:response to other organism"/>
    <property type="evidence" value="ECO:0007669"/>
    <property type="project" value="UniProtKB-ARBA"/>
</dbReference>
<dbReference type="RefSeq" id="XP_039145649.1">
    <property type="nucleotide sequence ID" value="XM_039289715.1"/>
</dbReference>
<keyword evidence="5" id="KW-0611">Plant defense</keyword>
<keyword evidence="11" id="KW-1185">Reference proteome</keyword>
<reference evidence="12" key="1">
    <citation type="submission" date="2025-08" db="UniProtKB">
        <authorList>
            <consortium name="RefSeq"/>
        </authorList>
    </citation>
    <scope>IDENTIFICATION</scope>
</reference>